<evidence type="ECO:0000313" key="12">
    <source>
        <dbReference type="Proteomes" id="UP000317176"/>
    </source>
</evidence>
<keyword evidence="7" id="KW-0762">Sugar transport</keyword>
<feature type="transmembrane region" description="Helical" evidence="9">
    <location>
        <begin position="29"/>
        <end position="49"/>
    </location>
</feature>
<keyword evidence="7" id="KW-0625">Polysaccharide transport</keyword>
<dbReference type="PROSITE" id="PS51012">
    <property type="entry name" value="ABC_TM2"/>
    <property type="match status" value="1"/>
</dbReference>
<evidence type="ECO:0000259" key="10">
    <source>
        <dbReference type="PROSITE" id="PS51012"/>
    </source>
</evidence>
<reference evidence="11 12" key="1">
    <citation type="journal article" date="2015" name="Stand. Genomic Sci.">
        <title>Genomic Encyclopedia of Bacterial and Archaeal Type Strains, Phase III: the genomes of soil and plant-associated and newly described type strains.</title>
        <authorList>
            <person name="Whitman W.B."/>
            <person name="Woyke T."/>
            <person name="Klenk H.P."/>
            <person name="Zhou Y."/>
            <person name="Lilburn T.G."/>
            <person name="Beck B.J."/>
            <person name="De Vos P."/>
            <person name="Vandamme P."/>
            <person name="Eisen J.A."/>
            <person name="Garrity G."/>
            <person name="Hugenholtz P."/>
            <person name="Kyrpides N.C."/>
        </authorList>
    </citation>
    <scope>NUCLEOTIDE SEQUENCE [LARGE SCALE GENOMIC DNA]</scope>
    <source>
        <strain evidence="11 12">CGMCC 1.10947</strain>
    </source>
</reference>
<evidence type="ECO:0000313" key="11">
    <source>
        <dbReference type="EMBL" id="TWH98812.1"/>
    </source>
</evidence>
<evidence type="ECO:0000256" key="4">
    <source>
        <dbReference type="ARBA" id="ARBA00022475"/>
    </source>
</evidence>
<dbReference type="Pfam" id="PF01061">
    <property type="entry name" value="ABC2_membrane"/>
    <property type="match status" value="1"/>
</dbReference>
<dbReference type="RefSeq" id="WP_145640626.1">
    <property type="nucleotide sequence ID" value="NZ_CP088014.1"/>
</dbReference>
<comment type="subcellular location">
    <subcellularLocation>
        <location evidence="9">Cell inner membrane</location>
        <topology evidence="9">Multi-pass membrane protein</topology>
    </subcellularLocation>
    <subcellularLocation>
        <location evidence="1">Cell membrane</location>
        <topology evidence="1">Multi-pass membrane protein</topology>
    </subcellularLocation>
</comment>
<dbReference type="EMBL" id="VLKL01000020">
    <property type="protein sequence ID" value="TWH98812.1"/>
    <property type="molecule type" value="Genomic_DNA"/>
</dbReference>
<evidence type="ECO:0000256" key="5">
    <source>
        <dbReference type="ARBA" id="ARBA00022692"/>
    </source>
</evidence>
<evidence type="ECO:0000256" key="7">
    <source>
        <dbReference type="ARBA" id="ARBA00023047"/>
    </source>
</evidence>
<proteinExistence type="inferred from homology"/>
<dbReference type="GO" id="GO:0015774">
    <property type="term" value="P:polysaccharide transport"/>
    <property type="evidence" value="ECO:0007669"/>
    <property type="project" value="UniProtKB-KW"/>
</dbReference>
<name>A0A562KTU6_9BRAD</name>
<dbReference type="GO" id="GO:0140359">
    <property type="term" value="F:ABC-type transporter activity"/>
    <property type="evidence" value="ECO:0007669"/>
    <property type="project" value="InterPro"/>
</dbReference>
<dbReference type="AlphaFoldDB" id="A0A562KTU6"/>
<keyword evidence="8 9" id="KW-0472">Membrane</keyword>
<dbReference type="PANTHER" id="PTHR30413">
    <property type="entry name" value="INNER MEMBRANE TRANSPORT PERMEASE"/>
    <property type="match status" value="1"/>
</dbReference>
<evidence type="ECO:0000256" key="2">
    <source>
        <dbReference type="ARBA" id="ARBA00007783"/>
    </source>
</evidence>
<accession>A0A562KTU6</accession>
<dbReference type="OrthoDB" id="9786910at2"/>
<dbReference type="GO" id="GO:0005886">
    <property type="term" value="C:plasma membrane"/>
    <property type="evidence" value="ECO:0007669"/>
    <property type="project" value="UniProtKB-SubCell"/>
</dbReference>
<keyword evidence="12" id="KW-1185">Reference proteome</keyword>
<dbReference type="InterPro" id="IPR047817">
    <property type="entry name" value="ABC2_TM_bact-type"/>
</dbReference>
<keyword evidence="6 9" id="KW-1133">Transmembrane helix</keyword>
<protein>
    <recommendedName>
        <fullName evidence="9">Transport permease protein</fullName>
    </recommendedName>
</protein>
<dbReference type="GO" id="GO:0015920">
    <property type="term" value="P:lipopolysaccharide transport"/>
    <property type="evidence" value="ECO:0007669"/>
    <property type="project" value="TreeGrafter"/>
</dbReference>
<evidence type="ECO:0000256" key="3">
    <source>
        <dbReference type="ARBA" id="ARBA00022448"/>
    </source>
</evidence>
<evidence type="ECO:0000256" key="8">
    <source>
        <dbReference type="ARBA" id="ARBA00023136"/>
    </source>
</evidence>
<feature type="transmembrane region" description="Helical" evidence="9">
    <location>
        <begin position="172"/>
        <end position="193"/>
    </location>
</feature>
<evidence type="ECO:0000256" key="6">
    <source>
        <dbReference type="ARBA" id="ARBA00022989"/>
    </source>
</evidence>
<keyword evidence="3 9" id="KW-0813">Transport</keyword>
<comment type="caution">
    <text evidence="9">Lacks conserved residue(s) required for the propagation of feature annotation.</text>
</comment>
<dbReference type="PANTHER" id="PTHR30413:SF10">
    <property type="entry name" value="CAPSULE POLYSACCHARIDE EXPORT INNER-MEMBRANE PROTEIN CTRC"/>
    <property type="match status" value="1"/>
</dbReference>
<feature type="transmembrane region" description="Helical" evidence="9">
    <location>
        <begin position="213"/>
        <end position="246"/>
    </location>
</feature>
<keyword evidence="5 9" id="KW-0812">Transmembrane</keyword>
<feature type="transmembrane region" description="Helical" evidence="9">
    <location>
        <begin position="148"/>
        <end position="167"/>
    </location>
</feature>
<dbReference type="InterPro" id="IPR013525">
    <property type="entry name" value="ABC2_TM"/>
</dbReference>
<gene>
    <name evidence="11" type="ORF">IQ17_05669</name>
</gene>
<evidence type="ECO:0000256" key="1">
    <source>
        <dbReference type="ARBA" id="ARBA00004651"/>
    </source>
</evidence>
<feature type="domain" description="ABC transmembrane type-2" evidence="10">
    <location>
        <begin position="30"/>
        <end position="249"/>
    </location>
</feature>
<keyword evidence="4 9" id="KW-1003">Cell membrane</keyword>
<sequence length="257" mass="30094">MQDQRYLQWAELLYLLTLKELKVRYKRSVLGYLWAIANPFIFALVYWLAFKFIMRVEMENYIVFILTGMFPWGWLSQSTIQGTGSFANNLSLVRRVKLPKLILPLSNVMQEMFHFMFAIPVIFFFMAINGERIYPLTLLWQMPLMLTLQLLFVFPLAVIGAVLNVYVRDIQYLIGIAFSALFFATPMVYPLNMVPVEYQFYFKLNPMYWLIDSWRIVFAGGILPLDHVACVSASIVAFSLIACWVYQRLAMRIPELV</sequence>
<evidence type="ECO:0000256" key="9">
    <source>
        <dbReference type="RuleBase" id="RU361157"/>
    </source>
</evidence>
<feature type="transmembrane region" description="Helical" evidence="9">
    <location>
        <begin position="101"/>
        <end position="128"/>
    </location>
</feature>
<comment type="similarity">
    <text evidence="2 9">Belongs to the ABC-2 integral membrane protein family.</text>
</comment>
<organism evidence="11 12">
    <name type="scientific">Bradyrhizobium daqingense</name>
    <dbReference type="NCBI Taxonomy" id="993502"/>
    <lineage>
        <taxon>Bacteria</taxon>
        <taxon>Pseudomonadati</taxon>
        <taxon>Pseudomonadota</taxon>
        <taxon>Alphaproteobacteria</taxon>
        <taxon>Hyphomicrobiales</taxon>
        <taxon>Nitrobacteraceae</taxon>
        <taxon>Bradyrhizobium</taxon>
    </lineage>
</organism>
<comment type="caution">
    <text evidence="11">The sequence shown here is derived from an EMBL/GenBank/DDBJ whole genome shotgun (WGS) entry which is preliminary data.</text>
</comment>
<dbReference type="Proteomes" id="UP000317176">
    <property type="component" value="Unassembled WGS sequence"/>
</dbReference>